<dbReference type="InterPro" id="IPR007946">
    <property type="entry name" value="AAR2"/>
</dbReference>
<sequence>MAAPDNRPLPVRLLTTESTASRASVDSVPVLGVHPLGSLQVHKVETPTDDGPPPLMEEGEDEMPGLEGTIHMSHELGGGDVVLVLDLPEVFTVGYDAVSFTAKHFGGVRDVPSGPHLFWVSHPSGMSARCGFWIESTSSHKVHVLQWDSFNEVLAEAGFAEARIQRDNLAKFHQKLISYEDPSASGEVKTAANIDIWRQLTGSIGASVLRRIGGADGTVLVHTGDKARGAVLLAGEMELERRFSAGAGRELGFSFDQRGKTYSAARFGAERSEEAKDATAYILAVMEEAGLSDADVVGEMQFAYMTGVHLGNESCIQQWWHMLLKLILKAYGLIVRKPLLVAALLRTLAAQIAYDQDWLDSSILQATGDSQSKDLRLALVVYQRRLDEIVAEDPVPDVLAVATALVRVEGAAAALGWDIKAQYLRTGKVIMEDGEEVEVEMEELAAEDERGEYAPEIVELDGEGRQKDLVSWSE</sequence>
<evidence type="ECO:0000259" key="4">
    <source>
        <dbReference type="Pfam" id="PF20981"/>
    </source>
</evidence>
<dbReference type="Pfam" id="PF20981">
    <property type="entry name" value="AAR2_1st"/>
    <property type="match status" value="1"/>
</dbReference>
<dbReference type="InterPro" id="IPR038516">
    <property type="entry name" value="AAR2_N_sf"/>
</dbReference>
<protein>
    <recommendedName>
        <fullName evidence="7">AAR2 family protein</fullName>
    </recommendedName>
</protein>
<dbReference type="OrthoDB" id="201752at2759"/>
<feature type="domain" description="AAR2 C-terminal" evidence="3">
    <location>
        <begin position="259"/>
        <end position="392"/>
    </location>
</feature>
<evidence type="ECO:0000256" key="2">
    <source>
        <dbReference type="SAM" id="MobiDB-lite"/>
    </source>
</evidence>
<feature type="compositionally biased region" description="Polar residues" evidence="2">
    <location>
        <begin position="15"/>
        <end position="24"/>
    </location>
</feature>
<dbReference type="PANTHER" id="PTHR12689">
    <property type="entry name" value="A1 CISTRON SPLICING FACTOR AAR2-RELATED"/>
    <property type="match status" value="1"/>
</dbReference>
<dbReference type="CDD" id="cd13777">
    <property type="entry name" value="Aar2_N"/>
    <property type="match status" value="1"/>
</dbReference>
<keyword evidence="6" id="KW-1185">Reference proteome</keyword>
<dbReference type="EMBL" id="CDHN01000004">
    <property type="protein sequence ID" value="CEJ92108.1"/>
    <property type="molecule type" value="Genomic_DNA"/>
</dbReference>
<evidence type="ECO:0000313" key="6">
    <source>
        <dbReference type="Proteomes" id="UP000039046"/>
    </source>
</evidence>
<dbReference type="STRING" id="1531966.A0A0A1TMB1"/>
<dbReference type="InterPro" id="IPR033647">
    <property type="entry name" value="Aar2_N"/>
</dbReference>
<dbReference type="Gene3D" id="2.60.34.20">
    <property type="match status" value="1"/>
</dbReference>
<comment type="similarity">
    <text evidence="1">Belongs to the AAR2 family.</text>
</comment>
<feature type="region of interest" description="Disordered" evidence="2">
    <location>
        <begin position="1"/>
        <end position="26"/>
    </location>
</feature>
<evidence type="ECO:0008006" key="7">
    <source>
        <dbReference type="Google" id="ProtNLM"/>
    </source>
</evidence>
<name>A0A0A1TMB1_9HYPO</name>
<proteinExistence type="inferred from homology"/>
<gene>
    <name evidence="5" type="ORF">VHEMI07781</name>
</gene>
<feature type="domain" description="AAR2 N-terminal" evidence="4">
    <location>
        <begin position="79"/>
        <end position="212"/>
    </location>
</feature>
<evidence type="ECO:0000256" key="1">
    <source>
        <dbReference type="ARBA" id="ARBA00006281"/>
    </source>
</evidence>
<evidence type="ECO:0000313" key="5">
    <source>
        <dbReference type="EMBL" id="CEJ92108.1"/>
    </source>
</evidence>
<dbReference type="PANTHER" id="PTHR12689:SF4">
    <property type="entry name" value="PROTEIN AAR2 HOMOLOG"/>
    <property type="match status" value="1"/>
</dbReference>
<dbReference type="Pfam" id="PF05282">
    <property type="entry name" value="AAR2"/>
    <property type="match status" value="1"/>
</dbReference>
<dbReference type="CDD" id="cd13778">
    <property type="entry name" value="Aar2_C"/>
    <property type="match status" value="1"/>
</dbReference>
<evidence type="ECO:0000259" key="3">
    <source>
        <dbReference type="Pfam" id="PF05282"/>
    </source>
</evidence>
<dbReference type="GO" id="GO:0000244">
    <property type="term" value="P:spliceosomal tri-snRNP complex assembly"/>
    <property type="evidence" value="ECO:0007669"/>
    <property type="project" value="TreeGrafter"/>
</dbReference>
<dbReference type="Gene3D" id="1.25.40.550">
    <property type="entry name" value="Aar2, C-terminal domain-like"/>
    <property type="match status" value="1"/>
</dbReference>
<dbReference type="HOGENOM" id="CLU_024943_1_0_1"/>
<dbReference type="InterPro" id="IPR038514">
    <property type="entry name" value="AAR2_C_sf"/>
</dbReference>
<reference evidence="5 6" key="1">
    <citation type="journal article" date="2015" name="Genome Announc.">
        <title>Draft Genome Sequence and Gene Annotation of the Entomopathogenic Fungus Verticillium hemipterigenum.</title>
        <authorList>
            <person name="Horn F."/>
            <person name="Habel A."/>
            <person name="Scharf D.H."/>
            <person name="Dworschak J."/>
            <person name="Brakhage A.A."/>
            <person name="Guthke R."/>
            <person name="Hertweck C."/>
            <person name="Linde J."/>
        </authorList>
    </citation>
    <scope>NUCLEOTIDE SEQUENCE [LARGE SCALE GENOMIC DNA]</scope>
</reference>
<dbReference type="AlphaFoldDB" id="A0A0A1TMB1"/>
<dbReference type="InterPro" id="IPR033648">
    <property type="entry name" value="AAR2_C"/>
</dbReference>
<dbReference type="Proteomes" id="UP000039046">
    <property type="component" value="Unassembled WGS sequence"/>
</dbReference>
<organism evidence="5 6">
    <name type="scientific">[Torrubiella] hemipterigena</name>
    <dbReference type="NCBI Taxonomy" id="1531966"/>
    <lineage>
        <taxon>Eukaryota</taxon>
        <taxon>Fungi</taxon>
        <taxon>Dikarya</taxon>
        <taxon>Ascomycota</taxon>
        <taxon>Pezizomycotina</taxon>
        <taxon>Sordariomycetes</taxon>
        <taxon>Hypocreomycetidae</taxon>
        <taxon>Hypocreales</taxon>
        <taxon>Clavicipitaceae</taxon>
        <taxon>Clavicipitaceae incertae sedis</taxon>
        <taxon>'Torrubiella' clade</taxon>
    </lineage>
</organism>
<accession>A0A0A1TMB1</accession>